<feature type="domain" description="OmpR/PhoB-type" evidence="5">
    <location>
        <begin position="129"/>
        <end position="228"/>
    </location>
</feature>
<dbReference type="GO" id="GO:0000156">
    <property type="term" value="F:phosphorelay response regulator activity"/>
    <property type="evidence" value="ECO:0007669"/>
    <property type="project" value="TreeGrafter"/>
</dbReference>
<accession>A0A2D3WPC9</accession>
<gene>
    <name evidence="6" type="ORF">CFH83_02535</name>
</gene>
<comment type="caution">
    <text evidence="6">The sequence shown here is derived from an EMBL/GenBank/DDBJ whole genome shotgun (WGS) entry which is preliminary data.</text>
</comment>
<evidence type="ECO:0000256" key="1">
    <source>
        <dbReference type="ARBA" id="ARBA00023125"/>
    </source>
</evidence>
<dbReference type="EMBL" id="DLUI01000042">
    <property type="protein sequence ID" value="DAB39109.1"/>
    <property type="molecule type" value="Genomic_DNA"/>
</dbReference>
<name>A0A2D3WPC9_9BACT</name>
<reference evidence="6 7" key="1">
    <citation type="journal article" date="2017" name="Front. Microbiol.">
        <title>Comparative Genomic Analysis of the Class Epsilonproteobacteria and Proposed Reclassification to Epsilonbacteraeota (phyl. nov.).</title>
        <authorList>
            <person name="Waite D.W."/>
            <person name="Vanwonterghem I."/>
            <person name="Rinke C."/>
            <person name="Parks D.H."/>
            <person name="Zhang Y."/>
            <person name="Takai K."/>
            <person name="Sievert S.M."/>
            <person name="Simon J."/>
            <person name="Campbell B.J."/>
            <person name="Hanson T.E."/>
            <person name="Woyke T."/>
            <person name="Klotz M.G."/>
            <person name="Hugenholtz P."/>
        </authorList>
    </citation>
    <scope>NUCLEOTIDE SEQUENCE [LARGE SCALE GENOMIC DNA]</scope>
    <source>
        <strain evidence="6">UBA12443</strain>
    </source>
</reference>
<evidence type="ECO:0000259" key="5">
    <source>
        <dbReference type="PROSITE" id="PS51755"/>
    </source>
</evidence>
<dbReference type="AlphaFoldDB" id="A0A2D3WPC9"/>
<dbReference type="Gene3D" id="6.10.250.690">
    <property type="match status" value="1"/>
</dbReference>
<dbReference type="Gene3D" id="1.10.10.10">
    <property type="entry name" value="Winged helix-like DNA-binding domain superfamily/Winged helix DNA-binding domain"/>
    <property type="match status" value="1"/>
</dbReference>
<dbReference type="GO" id="GO:0005829">
    <property type="term" value="C:cytosol"/>
    <property type="evidence" value="ECO:0007669"/>
    <property type="project" value="TreeGrafter"/>
</dbReference>
<dbReference type="PANTHER" id="PTHR48111:SF50">
    <property type="entry name" value="KDP OPERON TRANSCRIPTIONAL REGULATORY PROTEIN KDPE"/>
    <property type="match status" value="1"/>
</dbReference>
<dbReference type="GO" id="GO:0006355">
    <property type="term" value="P:regulation of DNA-templated transcription"/>
    <property type="evidence" value="ECO:0007669"/>
    <property type="project" value="InterPro"/>
</dbReference>
<dbReference type="PROSITE" id="PS50110">
    <property type="entry name" value="RESPONSE_REGULATORY"/>
    <property type="match status" value="1"/>
</dbReference>
<dbReference type="Gene3D" id="3.40.50.2300">
    <property type="match status" value="1"/>
</dbReference>
<protein>
    <submittedName>
        <fullName evidence="6">DNA-binding response regulator</fullName>
    </submittedName>
</protein>
<evidence type="ECO:0000259" key="4">
    <source>
        <dbReference type="PROSITE" id="PS50110"/>
    </source>
</evidence>
<dbReference type="CDD" id="cd00383">
    <property type="entry name" value="trans_reg_C"/>
    <property type="match status" value="1"/>
</dbReference>
<dbReference type="InterPro" id="IPR011006">
    <property type="entry name" value="CheY-like_superfamily"/>
</dbReference>
<dbReference type="Pfam" id="PF00486">
    <property type="entry name" value="Trans_reg_C"/>
    <property type="match status" value="1"/>
</dbReference>
<evidence type="ECO:0000256" key="3">
    <source>
        <dbReference type="PROSITE-ProRule" id="PRU01091"/>
    </source>
</evidence>
<dbReference type="SUPFAM" id="SSF52172">
    <property type="entry name" value="CheY-like"/>
    <property type="match status" value="1"/>
</dbReference>
<feature type="modified residue" description="4-aspartylphosphate" evidence="2">
    <location>
        <position position="55"/>
    </location>
</feature>
<dbReference type="PROSITE" id="PS51755">
    <property type="entry name" value="OMPR_PHOB"/>
    <property type="match status" value="1"/>
</dbReference>
<organism evidence="6 7">
    <name type="scientific">Sulfuricurvum kujiense</name>
    <dbReference type="NCBI Taxonomy" id="148813"/>
    <lineage>
        <taxon>Bacteria</taxon>
        <taxon>Pseudomonadati</taxon>
        <taxon>Campylobacterota</taxon>
        <taxon>Epsilonproteobacteria</taxon>
        <taxon>Campylobacterales</taxon>
        <taxon>Sulfurimonadaceae</taxon>
        <taxon>Sulfuricurvum</taxon>
    </lineage>
</organism>
<proteinExistence type="predicted"/>
<dbReference type="GO" id="GO:0032993">
    <property type="term" value="C:protein-DNA complex"/>
    <property type="evidence" value="ECO:0007669"/>
    <property type="project" value="TreeGrafter"/>
</dbReference>
<evidence type="ECO:0000313" key="6">
    <source>
        <dbReference type="EMBL" id="DAB39109.1"/>
    </source>
</evidence>
<sequence length="232" mass="26482">MKPHQLILIVEDDEAISRLLQLSFKQLGHKTLLAKDRQNALREIQTRNPDIILLDLGLPDGDGKELIKTVRALLSIPIIVVSARSDEEEIIAALDAGADDYVTKPFSTNELLARVRSTQRRFMMHHSSDSLITCNDITIDVENFSALKGDQPLKLTPTEFNLLKYFVLHRNQVLTHGKILKEVWGIAYEYEMQYLRTYVNALRKKIETNTTSPLYIQTELGIGYRFICTTPN</sequence>
<feature type="DNA-binding region" description="OmpR/PhoB-type" evidence="3">
    <location>
        <begin position="129"/>
        <end position="228"/>
    </location>
</feature>
<dbReference type="Proteomes" id="UP000228859">
    <property type="component" value="Unassembled WGS sequence"/>
</dbReference>
<keyword evidence="1 3" id="KW-0238">DNA-binding</keyword>
<dbReference type="RefSeq" id="WP_294896227.1">
    <property type="nucleotide sequence ID" value="NZ_DLUI01000042.1"/>
</dbReference>
<keyword evidence="2" id="KW-0597">Phosphoprotein</keyword>
<dbReference type="SMART" id="SM00448">
    <property type="entry name" value="REC"/>
    <property type="match status" value="1"/>
</dbReference>
<dbReference type="InterPro" id="IPR036388">
    <property type="entry name" value="WH-like_DNA-bd_sf"/>
</dbReference>
<dbReference type="InterPro" id="IPR039420">
    <property type="entry name" value="WalR-like"/>
</dbReference>
<dbReference type="InterPro" id="IPR001867">
    <property type="entry name" value="OmpR/PhoB-type_DNA-bd"/>
</dbReference>
<dbReference type="SMART" id="SM00862">
    <property type="entry name" value="Trans_reg_C"/>
    <property type="match status" value="1"/>
</dbReference>
<dbReference type="InterPro" id="IPR001789">
    <property type="entry name" value="Sig_transdc_resp-reg_receiver"/>
</dbReference>
<dbReference type="GO" id="GO:0000976">
    <property type="term" value="F:transcription cis-regulatory region binding"/>
    <property type="evidence" value="ECO:0007669"/>
    <property type="project" value="TreeGrafter"/>
</dbReference>
<evidence type="ECO:0000313" key="7">
    <source>
        <dbReference type="Proteomes" id="UP000228859"/>
    </source>
</evidence>
<evidence type="ECO:0000256" key="2">
    <source>
        <dbReference type="PROSITE-ProRule" id="PRU00169"/>
    </source>
</evidence>
<feature type="domain" description="Response regulatory" evidence="4">
    <location>
        <begin position="6"/>
        <end position="119"/>
    </location>
</feature>
<dbReference type="Pfam" id="PF00072">
    <property type="entry name" value="Response_reg"/>
    <property type="match status" value="1"/>
</dbReference>
<dbReference type="PANTHER" id="PTHR48111">
    <property type="entry name" value="REGULATOR OF RPOS"/>
    <property type="match status" value="1"/>
</dbReference>